<dbReference type="Gene3D" id="3.40.50.970">
    <property type="match status" value="2"/>
</dbReference>
<evidence type="ECO:0008006" key="8">
    <source>
        <dbReference type="Google" id="ProtNLM"/>
    </source>
</evidence>
<name>A0A8H7N755_BIOOC</name>
<dbReference type="InterPro" id="IPR012001">
    <property type="entry name" value="Thiamin_PyroP_enz_TPP-bd_dom"/>
</dbReference>
<dbReference type="PANTHER" id="PTHR18968:SF13">
    <property type="entry name" value="ACETOLACTATE SYNTHASE CATALYTIC SUBUNIT, MITOCHONDRIAL"/>
    <property type="match status" value="1"/>
</dbReference>
<reference evidence="6" key="1">
    <citation type="submission" date="2020-10" db="EMBL/GenBank/DDBJ databases">
        <title>High-Quality Genome Resource of Clonostachys rosea strain S41 by Oxford Nanopore Long-Read Sequencing.</title>
        <authorList>
            <person name="Wang H."/>
        </authorList>
    </citation>
    <scope>NUCLEOTIDE SEQUENCE</scope>
    <source>
        <strain evidence="6">S41</strain>
    </source>
</reference>
<feature type="compositionally biased region" description="Polar residues" evidence="3">
    <location>
        <begin position="31"/>
        <end position="51"/>
    </location>
</feature>
<evidence type="ECO:0000256" key="2">
    <source>
        <dbReference type="ARBA" id="ARBA00023052"/>
    </source>
</evidence>
<keyword evidence="2" id="KW-0786">Thiamine pyrophosphate</keyword>
<dbReference type="GO" id="GO:0050660">
    <property type="term" value="F:flavin adenine dinucleotide binding"/>
    <property type="evidence" value="ECO:0007669"/>
    <property type="project" value="TreeGrafter"/>
</dbReference>
<dbReference type="GO" id="GO:0005948">
    <property type="term" value="C:acetolactate synthase complex"/>
    <property type="evidence" value="ECO:0007669"/>
    <property type="project" value="TreeGrafter"/>
</dbReference>
<dbReference type="GO" id="GO:0009097">
    <property type="term" value="P:isoleucine biosynthetic process"/>
    <property type="evidence" value="ECO:0007669"/>
    <property type="project" value="TreeGrafter"/>
</dbReference>
<feature type="domain" description="Thiamine pyrophosphate enzyme TPP-binding" evidence="4">
    <location>
        <begin position="296"/>
        <end position="403"/>
    </location>
</feature>
<dbReference type="GO" id="GO:0009099">
    <property type="term" value="P:L-valine biosynthetic process"/>
    <property type="evidence" value="ECO:0007669"/>
    <property type="project" value="TreeGrafter"/>
</dbReference>
<feature type="region of interest" description="Disordered" evidence="3">
    <location>
        <begin position="1"/>
        <end position="86"/>
    </location>
</feature>
<dbReference type="InterPro" id="IPR029061">
    <property type="entry name" value="THDP-binding"/>
</dbReference>
<dbReference type="CDD" id="cd07035">
    <property type="entry name" value="TPP_PYR_POX_like"/>
    <property type="match status" value="1"/>
</dbReference>
<evidence type="ECO:0000259" key="4">
    <source>
        <dbReference type="Pfam" id="PF02775"/>
    </source>
</evidence>
<dbReference type="SUPFAM" id="SSF52518">
    <property type="entry name" value="Thiamin diphosphate-binding fold (THDP-binding)"/>
    <property type="match status" value="2"/>
</dbReference>
<protein>
    <recommendedName>
        <fullName evidence="8">Thiamine pyrophosphate enzyme N-terminal TPP-binding domain-containing protein</fullName>
    </recommendedName>
</protein>
<dbReference type="InterPro" id="IPR045229">
    <property type="entry name" value="TPP_enz"/>
</dbReference>
<evidence type="ECO:0000259" key="5">
    <source>
        <dbReference type="Pfam" id="PF02776"/>
    </source>
</evidence>
<gene>
    <name evidence="6" type="ORF">IM811_016304</name>
</gene>
<evidence type="ECO:0000313" key="7">
    <source>
        <dbReference type="Proteomes" id="UP000616885"/>
    </source>
</evidence>
<dbReference type="Pfam" id="PF02775">
    <property type="entry name" value="TPP_enzyme_C"/>
    <property type="match status" value="1"/>
</dbReference>
<dbReference type="InterPro" id="IPR011766">
    <property type="entry name" value="TPP_enzyme_TPP-bd"/>
</dbReference>
<feature type="compositionally biased region" description="Polar residues" evidence="3">
    <location>
        <begin position="1"/>
        <end position="20"/>
    </location>
</feature>
<evidence type="ECO:0000313" key="6">
    <source>
        <dbReference type="EMBL" id="KAF9750277.1"/>
    </source>
</evidence>
<evidence type="ECO:0000256" key="3">
    <source>
        <dbReference type="SAM" id="MobiDB-lite"/>
    </source>
</evidence>
<accession>A0A8H7N755</accession>
<dbReference type="Proteomes" id="UP000616885">
    <property type="component" value="Unassembled WGS sequence"/>
</dbReference>
<proteinExistence type="inferred from homology"/>
<dbReference type="GO" id="GO:0003984">
    <property type="term" value="F:acetolactate synthase activity"/>
    <property type="evidence" value="ECO:0007669"/>
    <property type="project" value="TreeGrafter"/>
</dbReference>
<organism evidence="6 7">
    <name type="scientific">Bionectria ochroleuca</name>
    <name type="common">Gliocladium roseum</name>
    <dbReference type="NCBI Taxonomy" id="29856"/>
    <lineage>
        <taxon>Eukaryota</taxon>
        <taxon>Fungi</taxon>
        <taxon>Dikarya</taxon>
        <taxon>Ascomycota</taxon>
        <taxon>Pezizomycotina</taxon>
        <taxon>Sordariomycetes</taxon>
        <taxon>Hypocreomycetidae</taxon>
        <taxon>Hypocreales</taxon>
        <taxon>Bionectriaceae</taxon>
        <taxon>Clonostachys</taxon>
    </lineage>
</organism>
<dbReference type="FunFam" id="3.40.50.970:FF:000007">
    <property type="entry name" value="Acetolactate synthase"/>
    <property type="match status" value="1"/>
</dbReference>
<dbReference type="Pfam" id="PF02776">
    <property type="entry name" value="TPP_enzyme_N"/>
    <property type="match status" value="1"/>
</dbReference>
<feature type="domain" description="Thiamine pyrophosphate enzyme N-terminal TPP-binding" evidence="5">
    <location>
        <begin position="90"/>
        <end position="204"/>
    </location>
</feature>
<sequence>MLRSRPATQALRNLSQTRSFTTKTRAATAAVVNSQSKSPASKRNQTTSAATKTRDIPSPAFQAADKDRSHVQPLVNPKSPEMDESFIGKTGGEIFHEMMLRHEVKHVFGYPGGAILPVFDAIYNSKHFEFILPKHEQGAGHMAEGYARASGKPGVVLVTSGPGATNVITPIQDAFSDGIPLVVFSGQVPTAAIGSDGFQEADIVGISRACTKWNVMVKNVAELPRRINEAFEIATSGRPGPVLVDLPKDVTAGVLRRAIPTEVVLPGVPSPASRAAMELSRQQMQGALKRVADLINVAKPDSLVIDIDGDASFNMTLTELSTAAQFNIGVKVIVLNNEEQGMVTQWQNLFYEDRYAHTHQANPDFQLLSKAMGVQCRKISKPEEVVEALEWLINTDGPALLEVMTDKKVPVLPMVPAGSGLHEFLVWDGEKDKKRRELMRERTGGLHG</sequence>
<dbReference type="GO" id="GO:0005739">
    <property type="term" value="C:mitochondrion"/>
    <property type="evidence" value="ECO:0007669"/>
    <property type="project" value="TreeGrafter"/>
</dbReference>
<comment type="caution">
    <text evidence="6">The sequence shown here is derived from an EMBL/GenBank/DDBJ whole genome shotgun (WGS) entry which is preliminary data.</text>
</comment>
<dbReference type="EMBL" id="JADCTT010000007">
    <property type="protein sequence ID" value="KAF9750277.1"/>
    <property type="molecule type" value="Genomic_DNA"/>
</dbReference>
<dbReference type="PANTHER" id="PTHR18968">
    <property type="entry name" value="THIAMINE PYROPHOSPHATE ENZYMES"/>
    <property type="match status" value="1"/>
</dbReference>
<comment type="similarity">
    <text evidence="1">Belongs to the TPP enzyme family.</text>
</comment>
<feature type="compositionally biased region" description="Low complexity" evidence="3">
    <location>
        <begin position="21"/>
        <end position="30"/>
    </location>
</feature>
<evidence type="ECO:0000256" key="1">
    <source>
        <dbReference type="ARBA" id="ARBA00007812"/>
    </source>
</evidence>
<dbReference type="GO" id="GO:0030976">
    <property type="term" value="F:thiamine pyrophosphate binding"/>
    <property type="evidence" value="ECO:0007669"/>
    <property type="project" value="InterPro"/>
</dbReference>
<dbReference type="AlphaFoldDB" id="A0A8H7N755"/>